<evidence type="ECO:0000256" key="1">
    <source>
        <dbReference type="ARBA" id="ARBA00005641"/>
    </source>
</evidence>
<dbReference type="InterPro" id="IPR026444">
    <property type="entry name" value="Secre_tail"/>
</dbReference>
<dbReference type="InterPro" id="IPR017853">
    <property type="entry name" value="GH"/>
</dbReference>
<accession>A0A098LC42</accession>
<dbReference type="OrthoDB" id="9800955at2"/>
<dbReference type="EMBL" id="BBLT01000003">
    <property type="protein sequence ID" value="GAL84525.1"/>
    <property type="molecule type" value="Genomic_DNA"/>
</dbReference>
<dbReference type="SUPFAM" id="SSF51445">
    <property type="entry name" value="(Trans)glycosidases"/>
    <property type="match status" value="1"/>
</dbReference>
<dbReference type="GO" id="GO:0008422">
    <property type="term" value="F:beta-glucosidase activity"/>
    <property type="evidence" value="ECO:0007669"/>
    <property type="project" value="TreeGrafter"/>
</dbReference>
<comment type="caution">
    <text evidence="10">The sequence shown here is derived from an EMBL/GenBank/DDBJ whole genome shotgun (WGS) entry which is preliminary data.</text>
</comment>
<evidence type="ECO:0000256" key="7">
    <source>
        <dbReference type="RuleBase" id="RU361153"/>
    </source>
</evidence>
<proteinExistence type="inferred from homology"/>
<dbReference type="InterPro" id="IPR001547">
    <property type="entry name" value="Glyco_hydro_5"/>
</dbReference>
<name>A0A098LC42_9BACT</name>
<feature type="domain" description="Glycoside hydrolase family 5" evidence="8">
    <location>
        <begin position="60"/>
        <end position="250"/>
    </location>
</feature>
<keyword evidence="3" id="KW-0136">Cellulose degradation</keyword>
<evidence type="ECO:0000313" key="10">
    <source>
        <dbReference type="EMBL" id="GAL84525.1"/>
    </source>
</evidence>
<keyword evidence="4" id="KW-0119">Carbohydrate metabolism</keyword>
<evidence type="ECO:0000256" key="2">
    <source>
        <dbReference type="ARBA" id="ARBA00022801"/>
    </source>
</evidence>
<evidence type="ECO:0000256" key="6">
    <source>
        <dbReference type="ARBA" id="ARBA00023326"/>
    </source>
</evidence>
<dbReference type="AlphaFoldDB" id="A0A098LC42"/>
<dbReference type="GO" id="GO:0005576">
    <property type="term" value="C:extracellular region"/>
    <property type="evidence" value="ECO:0007669"/>
    <property type="project" value="TreeGrafter"/>
</dbReference>
<dbReference type="Pfam" id="PF00150">
    <property type="entry name" value="Cellulase"/>
    <property type="match status" value="1"/>
</dbReference>
<feature type="domain" description="Secretion system C-terminal sorting" evidence="9">
    <location>
        <begin position="552"/>
        <end position="612"/>
    </location>
</feature>
<keyword evidence="2 7" id="KW-0378">Hydrolase</keyword>
<dbReference type="NCBIfam" id="TIGR04183">
    <property type="entry name" value="Por_Secre_tail"/>
    <property type="match status" value="1"/>
</dbReference>
<protein>
    <submittedName>
        <fullName evidence="10">Retaining beta-glycosidase</fullName>
    </submittedName>
</protein>
<evidence type="ECO:0000256" key="4">
    <source>
        <dbReference type="ARBA" id="ARBA00023277"/>
    </source>
</evidence>
<dbReference type="InterPro" id="IPR050386">
    <property type="entry name" value="Glycosyl_hydrolase_5"/>
</dbReference>
<dbReference type="Pfam" id="PF18962">
    <property type="entry name" value="Por_Secre_tail"/>
    <property type="match status" value="1"/>
</dbReference>
<dbReference type="PANTHER" id="PTHR31297:SF41">
    <property type="entry name" value="ENDOGLUCANASE, PUTATIVE (AFU_ORTHOLOGUE AFUA_5G01830)-RELATED"/>
    <property type="match status" value="1"/>
</dbReference>
<dbReference type="Gene3D" id="3.20.20.80">
    <property type="entry name" value="Glycosidases"/>
    <property type="match status" value="2"/>
</dbReference>
<evidence type="ECO:0000259" key="8">
    <source>
        <dbReference type="Pfam" id="PF00150"/>
    </source>
</evidence>
<dbReference type="Proteomes" id="UP000030185">
    <property type="component" value="Unassembled WGS sequence"/>
</dbReference>
<keyword evidence="6" id="KW-0624">Polysaccharide degradation</keyword>
<keyword evidence="5 7" id="KW-0326">Glycosidase</keyword>
<gene>
    <name evidence="10" type="ORF">MYP_1753</name>
</gene>
<dbReference type="eggNOG" id="COG2730">
    <property type="taxonomic scope" value="Bacteria"/>
</dbReference>
<organism evidence="10 11">
    <name type="scientific">Sporocytophaga myxococcoides</name>
    <dbReference type="NCBI Taxonomy" id="153721"/>
    <lineage>
        <taxon>Bacteria</taxon>
        <taxon>Pseudomonadati</taxon>
        <taxon>Bacteroidota</taxon>
        <taxon>Cytophagia</taxon>
        <taxon>Cytophagales</taxon>
        <taxon>Cytophagaceae</taxon>
        <taxon>Sporocytophaga</taxon>
    </lineage>
</organism>
<reference evidence="10 11" key="1">
    <citation type="submission" date="2014-09" db="EMBL/GenBank/DDBJ databases">
        <title>Sporocytophaga myxococcoides PG-01 genome sequencing.</title>
        <authorList>
            <person name="Liu L."/>
            <person name="Gao P.J."/>
            <person name="Chen G.J."/>
            <person name="Wang L.S."/>
        </authorList>
    </citation>
    <scope>NUCLEOTIDE SEQUENCE [LARGE SCALE GENOMIC DNA]</scope>
    <source>
        <strain evidence="10 11">PG-01</strain>
    </source>
</reference>
<dbReference type="RefSeq" id="WP_052430039.1">
    <property type="nucleotide sequence ID" value="NZ_BBLT01000003.1"/>
</dbReference>
<evidence type="ECO:0000256" key="5">
    <source>
        <dbReference type="ARBA" id="ARBA00023295"/>
    </source>
</evidence>
<evidence type="ECO:0000259" key="9">
    <source>
        <dbReference type="Pfam" id="PF18962"/>
    </source>
</evidence>
<dbReference type="STRING" id="153721.MYP_1753"/>
<evidence type="ECO:0000256" key="3">
    <source>
        <dbReference type="ARBA" id="ARBA00023001"/>
    </source>
</evidence>
<dbReference type="PANTHER" id="PTHR31297">
    <property type="entry name" value="GLUCAN ENDO-1,6-BETA-GLUCOSIDASE B"/>
    <property type="match status" value="1"/>
</dbReference>
<evidence type="ECO:0000313" key="11">
    <source>
        <dbReference type="Proteomes" id="UP000030185"/>
    </source>
</evidence>
<dbReference type="GO" id="GO:0009986">
    <property type="term" value="C:cell surface"/>
    <property type="evidence" value="ECO:0007669"/>
    <property type="project" value="TreeGrafter"/>
</dbReference>
<dbReference type="GO" id="GO:0030245">
    <property type="term" value="P:cellulose catabolic process"/>
    <property type="evidence" value="ECO:0007669"/>
    <property type="project" value="UniProtKB-KW"/>
</dbReference>
<comment type="similarity">
    <text evidence="1 7">Belongs to the glycosyl hydrolase 5 (cellulase A) family.</text>
</comment>
<sequence>MKIKILFVLSLLIVVFNSYGQDFVKRDGKKLKYKGEEILLRGMAFGNVVYNDNFSPSLHHSEIDLQRVHNLGMNAIRFYLNYKTFENDANPYTYKQSGWDWIDKNVEWAKNHGIFLILNMHVPQGGYQSTCGGDALWTNPENQKRLAALWKAIASRYKDEPQIGAYDILNEPTPSGSIQNWSNLAQRIIDSIRSVDNNHLIITERALALDCDYSYSDANNNYPQITEENLMYTVHLYDPYEFTHQNLDWANTGEGGKYPDENFITAPSDATYFTGNYTNPSIGSGTKDWTYFTGKPYTVIDDEVILGRVVFVSNKIGAGKVYFDDFVLKELDASGNEIRTIYSENLSSGTYWWYSADGTGAYKEESSVGHNDNYSISISGNQAAATVICPNFSFKSIKGHKYVVSGWMKGENVPAGATASITTEFYNSPSNTQVGARNYQFLVEKITAYSKYIEEKGYPVYFGEFGAARNTFDNDKGGDRWVADALQIFDSLGYHFTYHSYKESSFGLYDGWDKPVDTTTINTALEKVFREFFGTTTSLFSPKGDRKSSLLLYPNPGSEYLNIGNPENIKISKIEVCDLFGNVVISSSEASRLDIHSLAKGSYIILMHHSGGVMHGKWIKQ</sequence>
<keyword evidence="11" id="KW-1185">Reference proteome</keyword>